<organism evidence="2 3">
    <name type="scientific">Afipia felis</name>
    <name type="common">Cat scratch disease bacillus</name>
    <dbReference type="NCBI Taxonomy" id="1035"/>
    <lineage>
        <taxon>Bacteria</taxon>
        <taxon>Pseudomonadati</taxon>
        <taxon>Pseudomonadota</taxon>
        <taxon>Alphaproteobacteria</taxon>
        <taxon>Hyphomicrobiales</taxon>
        <taxon>Nitrobacteraceae</taxon>
        <taxon>Afipia</taxon>
    </lineage>
</organism>
<sequence>MVAANSPRQDVAATPSSGAEPVADMPPASTALVPIAPVLQASAPRGARVRPDSTFVMHLIATATHAPQTRKLRQASASDGVARYTAARVAVRPRTSDGSRFKDIV</sequence>
<reference evidence="2 3" key="1">
    <citation type="submission" date="2018-06" db="EMBL/GenBank/DDBJ databases">
        <authorList>
            <consortium name="Pathogen Informatics"/>
            <person name="Doyle S."/>
        </authorList>
    </citation>
    <scope>NUCLEOTIDE SEQUENCE [LARGE SCALE GENOMIC DNA]</scope>
    <source>
        <strain evidence="2 3">NCTC12722</strain>
    </source>
</reference>
<dbReference type="Proteomes" id="UP000254343">
    <property type="component" value="Unassembled WGS sequence"/>
</dbReference>
<evidence type="ECO:0000313" key="2">
    <source>
        <dbReference type="EMBL" id="SUU83419.1"/>
    </source>
</evidence>
<dbReference type="EMBL" id="UIGB01000001">
    <property type="protein sequence ID" value="SUU83419.1"/>
    <property type="molecule type" value="Genomic_DNA"/>
</dbReference>
<dbReference type="RefSeq" id="WP_002718198.1">
    <property type="nucleotide sequence ID" value="NZ_UFSI01000001.1"/>
</dbReference>
<accession>A0A380W4D6</accession>
<feature type="region of interest" description="Disordered" evidence="1">
    <location>
        <begin position="1"/>
        <end position="27"/>
    </location>
</feature>
<dbReference type="AlphaFoldDB" id="A0A380W4D6"/>
<evidence type="ECO:0000313" key="3">
    <source>
        <dbReference type="Proteomes" id="UP000254343"/>
    </source>
</evidence>
<proteinExistence type="predicted"/>
<evidence type="ECO:0000256" key="1">
    <source>
        <dbReference type="SAM" id="MobiDB-lite"/>
    </source>
</evidence>
<gene>
    <name evidence="2" type="ORF">NCTC12722_00584</name>
</gene>
<protein>
    <submittedName>
        <fullName evidence="2">Uncharacterized protein</fullName>
    </submittedName>
</protein>
<name>A0A380W4D6_AFIFE</name>